<feature type="compositionally biased region" description="Low complexity" evidence="1">
    <location>
        <begin position="184"/>
        <end position="196"/>
    </location>
</feature>
<accession>A0ABS8PI63</accession>
<evidence type="ECO:0000313" key="3">
    <source>
        <dbReference type="Proteomes" id="UP001199469"/>
    </source>
</evidence>
<comment type="caution">
    <text evidence="2">The sequence shown here is derived from an EMBL/GenBank/DDBJ whole genome shotgun (WGS) entry which is preliminary data.</text>
</comment>
<feature type="compositionally biased region" description="Low complexity" evidence="1">
    <location>
        <begin position="114"/>
        <end position="165"/>
    </location>
</feature>
<gene>
    <name evidence="2" type="ORF">LQ327_27795</name>
</gene>
<feature type="region of interest" description="Disordered" evidence="1">
    <location>
        <begin position="27"/>
        <end position="235"/>
    </location>
</feature>
<evidence type="ECO:0000313" key="2">
    <source>
        <dbReference type="EMBL" id="MCD2197180.1"/>
    </source>
</evidence>
<sequence>MAVAGLPSAGTSGDGSGVVVRAVVASAGGGVRRSSADGSPVRQGGTPSIGGRSASARDAGGPPGGAPFSVRFADDGRRLQGMRRPSPGRRASSDGRAGPVEPRGGTGRADAPEGRSGAGASSEAGAGSAADAARAAAASPDADTPVAPDADAPDGDSPSSSGSFSGERRGSGASVGASATIVEPDSSGAADGSSSPFAATYRSGGFRVTSSGPPQRITPTSASPGAADGRTPGTP</sequence>
<evidence type="ECO:0008006" key="4">
    <source>
        <dbReference type="Google" id="ProtNLM"/>
    </source>
</evidence>
<feature type="compositionally biased region" description="Low complexity" evidence="1">
    <location>
        <begin position="50"/>
        <end position="60"/>
    </location>
</feature>
<dbReference type="RefSeq" id="WP_230739053.1">
    <property type="nucleotide sequence ID" value="NZ_JAJNDB010000007.1"/>
</dbReference>
<organism evidence="2 3">
    <name type="scientific">Actinomycetospora endophytica</name>
    <dbReference type="NCBI Taxonomy" id="2291215"/>
    <lineage>
        <taxon>Bacteria</taxon>
        <taxon>Bacillati</taxon>
        <taxon>Actinomycetota</taxon>
        <taxon>Actinomycetes</taxon>
        <taxon>Pseudonocardiales</taxon>
        <taxon>Pseudonocardiaceae</taxon>
        <taxon>Actinomycetospora</taxon>
    </lineage>
</organism>
<feature type="compositionally biased region" description="Low complexity" evidence="1">
    <location>
        <begin position="27"/>
        <end position="39"/>
    </location>
</feature>
<proteinExistence type="predicted"/>
<evidence type="ECO:0000256" key="1">
    <source>
        <dbReference type="SAM" id="MobiDB-lite"/>
    </source>
</evidence>
<keyword evidence="3" id="KW-1185">Reference proteome</keyword>
<protein>
    <recommendedName>
        <fullName evidence="4">Syndecan 1</fullName>
    </recommendedName>
</protein>
<feature type="compositionally biased region" description="Polar residues" evidence="1">
    <location>
        <begin position="208"/>
        <end position="223"/>
    </location>
</feature>
<reference evidence="2 3" key="1">
    <citation type="submission" date="2021-11" db="EMBL/GenBank/DDBJ databases">
        <title>Draft genome sequence of Actinomycetospora sp. SF1 isolated from the rhizosphere soil.</title>
        <authorList>
            <person name="Duangmal K."/>
            <person name="Chantavorakit T."/>
        </authorList>
    </citation>
    <scope>NUCLEOTIDE SEQUENCE [LARGE SCALE GENOMIC DNA]</scope>
    <source>
        <strain evidence="2 3">TBRC 5722</strain>
    </source>
</reference>
<dbReference type="EMBL" id="JAJNDB010000007">
    <property type="protein sequence ID" value="MCD2197180.1"/>
    <property type="molecule type" value="Genomic_DNA"/>
</dbReference>
<name>A0ABS8PI63_9PSEU</name>
<dbReference type="Proteomes" id="UP001199469">
    <property type="component" value="Unassembled WGS sequence"/>
</dbReference>